<organism evidence="1 2">
    <name type="scientific">Leucogyrophana mollusca</name>
    <dbReference type="NCBI Taxonomy" id="85980"/>
    <lineage>
        <taxon>Eukaryota</taxon>
        <taxon>Fungi</taxon>
        <taxon>Dikarya</taxon>
        <taxon>Basidiomycota</taxon>
        <taxon>Agaricomycotina</taxon>
        <taxon>Agaricomycetes</taxon>
        <taxon>Agaricomycetidae</taxon>
        <taxon>Boletales</taxon>
        <taxon>Boletales incertae sedis</taxon>
        <taxon>Leucogyrophana</taxon>
    </lineage>
</organism>
<name>A0ACB8BK72_9AGAM</name>
<sequence>MYVVPTRRVGSIHRPVHVRTYLLSKLQCTDTDTNIPRLEASAASFVGSYGYDLDVNPSLNFEPSSSTSRV</sequence>
<proteinExistence type="predicted"/>
<evidence type="ECO:0000313" key="2">
    <source>
        <dbReference type="Proteomes" id="UP000790709"/>
    </source>
</evidence>
<protein>
    <submittedName>
        <fullName evidence="1">Uncharacterized protein</fullName>
    </submittedName>
</protein>
<comment type="caution">
    <text evidence="1">The sequence shown here is derived from an EMBL/GenBank/DDBJ whole genome shotgun (WGS) entry which is preliminary data.</text>
</comment>
<gene>
    <name evidence="1" type="ORF">BV22DRAFT_1033795</name>
</gene>
<evidence type="ECO:0000313" key="1">
    <source>
        <dbReference type="EMBL" id="KAH7925636.1"/>
    </source>
</evidence>
<accession>A0ACB8BK72</accession>
<dbReference type="EMBL" id="MU266398">
    <property type="protein sequence ID" value="KAH7925636.1"/>
    <property type="molecule type" value="Genomic_DNA"/>
</dbReference>
<keyword evidence="2" id="KW-1185">Reference proteome</keyword>
<dbReference type="Proteomes" id="UP000790709">
    <property type="component" value="Unassembled WGS sequence"/>
</dbReference>
<reference evidence="1" key="1">
    <citation type="journal article" date="2021" name="New Phytol.">
        <title>Evolutionary innovations through gain and loss of genes in the ectomycorrhizal Boletales.</title>
        <authorList>
            <person name="Wu G."/>
            <person name="Miyauchi S."/>
            <person name="Morin E."/>
            <person name="Kuo A."/>
            <person name="Drula E."/>
            <person name="Varga T."/>
            <person name="Kohler A."/>
            <person name="Feng B."/>
            <person name="Cao Y."/>
            <person name="Lipzen A."/>
            <person name="Daum C."/>
            <person name="Hundley H."/>
            <person name="Pangilinan J."/>
            <person name="Johnson J."/>
            <person name="Barry K."/>
            <person name="LaButti K."/>
            <person name="Ng V."/>
            <person name="Ahrendt S."/>
            <person name="Min B."/>
            <person name="Choi I.G."/>
            <person name="Park H."/>
            <person name="Plett J.M."/>
            <person name="Magnuson J."/>
            <person name="Spatafora J.W."/>
            <person name="Nagy L.G."/>
            <person name="Henrissat B."/>
            <person name="Grigoriev I.V."/>
            <person name="Yang Z.L."/>
            <person name="Xu J."/>
            <person name="Martin F.M."/>
        </authorList>
    </citation>
    <scope>NUCLEOTIDE SEQUENCE</scope>
    <source>
        <strain evidence="1">KUC20120723A-06</strain>
    </source>
</reference>